<feature type="signal peptide" evidence="1">
    <location>
        <begin position="1"/>
        <end position="24"/>
    </location>
</feature>
<dbReference type="AlphaFoldDB" id="A0A7X9FTQ9"/>
<dbReference type="EMBL" id="JAAZON010000493">
    <property type="protein sequence ID" value="NMC63639.1"/>
    <property type="molecule type" value="Genomic_DNA"/>
</dbReference>
<reference evidence="2 3" key="1">
    <citation type="journal article" date="2020" name="Biotechnol. Biofuels">
        <title>New insights from the biogas microbiome by comprehensive genome-resolved metagenomics of nearly 1600 species originating from multiple anaerobic digesters.</title>
        <authorList>
            <person name="Campanaro S."/>
            <person name="Treu L."/>
            <person name="Rodriguez-R L.M."/>
            <person name="Kovalovszki A."/>
            <person name="Ziels R.M."/>
            <person name="Maus I."/>
            <person name="Zhu X."/>
            <person name="Kougias P.G."/>
            <person name="Basile A."/>
            <person name="Luo G."/>
            <person name="Schluter A."/>
            <person name="Konstantinidis K.T."/>
            <person name="Angelidaki I."/>
        </authorList>
    </citation>
    <scope>NUCLEOTIDE SEQUENCE [LARGE SCALE GENOMIC DNA]</scope>
    <source>
        <strain evidence="2">AS27yjCOA_65</strain>
    </source>
</reference>
<evidence type="ECO:0000313" key="2">
    <source>
        <dbReference type="EMBL" id="NMC63639.1"/>
    </source>
</evidence>
<feature type="chain" id="PRO_5030748614" evidence="1">
    <location>
        <begin position="25"/>
        <end position="173"/>
    </location>
</feature>
<comment type="caution">
    <text evidence="2">The sequence shown here is derived from an EMBL/GenBank/DDBJ whole genome shotgun (WGS) entry which is preliminary data.</text>
</comment>
<keyword evidence="1" id="KW-0732">Signal</keyword>
<sequence>MFAPKHALYAFLALCFMASNLSYAQEETPTPTPTPSSTPTVNPLRKVGCRRIVKLGANGARVLYKYQASGHLAGTERARSCSLIYGKGNNTFPRQKYLYFYDKSGVRLGVFKNFAMFGRDYAARWYTLGSGPSCYEMAARARKRTRRYLGYISLQNGSCFEIKDIRKRQGRVK</sequence>
<evidence type="ECO:0000256" key="1">
    <source>
        <dbReference type="SAM" id="SignalP"/>
    </source>
</evidence>
<gene>
    <name evidence="2" type="ORF">GYA55_10805</name>
</gene>
<organism evidence="2 3">
    <name type="scientific">SAR324 cluster bacterium</name>
    <dbReference type="NCBI Taxonomy" id="2024889"/>
    <lineage>
        <taxon>Bacteria</taxon>
        <taxon>Deltaproteobacteria</taxon>
        <taxon>SAR324 cluster</taxon>
    </lineage>
</organism>
<name>A0A7X9FTQ9_9DELT</name>
<accession>A0A7X9FTQ9</accession>
<proteinExistence type="predicted"/>
<protein>
    <submittedName>
        <fullName evidence="2">Uncharacterized protein</fullName>
    </submittedName>
</protein>
<evidence type="ECO:0000313" key="3">
    <source>
        <dbReference type="Proteomes" id="UP000524246"/>
    </source>
</evidence>
<dbReference type="Proteomes" id="UP000524246">
    <property type="component" value="Unassembled WGS sequence"/>
</dbReference>